<reference evidence="1" key="1">
    <citation type="submission" date="2008-04" db="EMBL/GenBank/DDBJ databases">
        <title>Complete sequence of chromosome of Methylobacterium populi BJ001.</title>
        <authorList>
            <consortium name="US DOE Joint Genome Institute"/>
            <person name="Copeland A."/>
            <person name="Lucas S."/>
            <person name="Lapidus A."/>
            <person name="Glavina del Rio T."/>
            <person name="Dalin E."/>
            <person name="Tice H."/>
            <person name="Bruce D."/>
            <person name="Goodwin L."/>
            <person name="Pitluck S."/>
            <person name="Chertkov O."/>
            <person name="Brettin T."/>
            <person name="Detter J.C."/>
            <person name="Han C."/>
            <person name="Kuske C.R."/>
            <person name="Schmutz J."/>
            <person name="Larimer F."/>
            <person name="Land M."/>
            <person name="Hauser L."/>
            <person name="Kyrpides N."/>
            <person name="Mikhailova N."/>
            <person name="Marx C."/>
            <person name="Richardson P."/>
        </authorList>
    </citation>
    <scope>NUCLEOTIDE SEQUENCE [LARGE SCALE GENOMIC DNA]</scope>
    <source>
        <strain evidence="1">BJ001</strain>
    </source>
</reference>
<sequence>MSTAAIAVVSCCALVGWCATLAAACAVVSIVVEGRS</sequence>
<name>B1ZJD4_METPB</name>
<evidence type="ECO:0000313" key="2">
    <source>
        <dbReference type="Proteomes" id="UP000007136"/>
    </source>
</evidence>
<dbReference type="EMBL" id="CP001029">
    <property type="protein sequence ID" value="ACB80037.1"/>
    <property type="molecule type" value="Genomic_DNA"/>
</dbReference>
<organism evidence="1 2">
    <name type="scientific">Methylorubrum populi (strain ATCC BAA-705 / NCIMB 13946 / BJ001)</name>
    <name type="common">Methylobacterium populi</name>
    <dbReference type="NCBI Taxonomy" id="441620"/>
    <lineage>
        <taxon>Bacteria</taxon>
        <taxon>Pseudomonadati</taxon>
        <taxon>Pseudomonadota</taxon>
        <taxon>Alphaproteobacteria</taxon>
        <taxon>Hyphomicrobiales</taxon>
        <taxon>Methylobacteriaceae</taxon>
        <taxon>Methylorubrum</taxon>
    </lineage>
</organism>
<proteinExistence type="predicted"/>
<dbReference type="Proteomes" id="UP000007136">
    <property type="component" value="Chromosome"/>
</dbReference>
<gene>
    <name evidence="1" type="ordered locus">Mpop_1874</name>
</gene>
<dbReference type="HOGENOM" id="CLU_3357069_0_0_5"/>
<protein>
    <submittedName>
        <fullName evidence="1">Uncharacterized protein</fullName>
    </submittedName>
</protein>
<accession>B1ZJD4</accession>
<dbReference type="KEGG" id="mpo:Mpop_1874"/>
<dbReference type="AlphaFoldDB" id="B1ZJD4"/>
<evidence type="ECO:0000313" key="1">
    <source>
        <dbReference type="EMBL" id="ACB80037.1"/>
    </source>
</evidence>